<dbReference type="AlphaFoldDB" id="A0A9W4WZN6"/>
<proteinExistence type="predicted"/>
<protein>
    <submittedName>
        <fullName evidence="1">18557_t:CDS:1</fullName>
    </submittedName>
</protein>
<organism evidence="1 2">
    <name type="scientific">Funneliformis geosporum</name>
    <dbReference type="NCBI Taxonomy" id="1117311"/>
    <lineage>
        <taxon>Eukaryota</taxon>
        <taxon>Fungi</taxon>
        <taxon>Fungi incertae sedis</taxon>
        <taxon>Mucoromycota</taxon>
        <taxon>Glomeromycotina</taxon>
        <taxon>Glomeromycetes</taxon>
        <taxon>Glomerales</taxon>
        <taxon>Glomeraceae</taxon>
        <taxon>Funneliformis</taxon>
    </lineage>
</organism>
<evidence type="ECO:0000313" key="2">
    <source>
        <dbReference type="Proteomes" id="UP001153678"/>
    </source>
</evidence>
<dbReference type="Proteomes" id="UP001153678">
    <property type="component" value="Unassembled WGS sequence"/>
</dbReference>
<reference evidence="1" key="1">
    <citation type="submission" date="2022-08" db="EMBL/GenBank/DDBJ databases">
        <authorList>
            <person name="Kallberg Y."/>
            <person name="Tangrot J."/>
            <person name="Rosling A."/>
        </authorList>
    </citation>
    <scope>NUCLEOTIDE SEQUENCE</scope>
    <source>
        <strain evidence="1">Wild A</strain>
    </source>
</reference>
<keyword evidence="2" id="KW-1185">Reference proteome</keyword>
<name>A0A9W4WZN6_9GLOM</name>
<feature type="non-terminal residue" evidence="1">
    <location>
        <position position="40"/>
    </location>
</feature>
<comment type="caution">
    <text evidence="1">The sequence shown here is derived from an EMBL/GenBank/DDBJ whole genome shotgun (WGS) entry which is preliminary data.</text>
</comment>
<sequence>CSDFSGILNSFGSAIISVRDIFKFGPINGNHLYTNQLKLQ</sequence>
<feature type="non-terminal residue" evidence="1">
    <location>
        <position position="1"/>
    </location>
</feature>
<accession>A0A9W4WZN6</accession>
<dbReference type="EMBL" id="CAMKVN010017682">
    <property type="protein sequence ID" value="CAI2198045.1"/>
    <property type="molecule type" value="Genomic_DNA"/>
</dbReference>
<evidence type="ECO:0000313" key="1">
    <source>
        <dbReference type="EMBL" id="CAI2198045.1"/>
    </source>
</evidence>
<gene>
    <name evidence="1" type="ORF">FWILDA_LOCUS18378</name>
</gene>